<gene>
    <name evidence="4" type="ORF">BSO21_00820</name>
</gene>
<reference evidence="4 5" key="1">
    <citation type="submission" date="2016-11" db="EMBL/GenBank/DDBJ databases">
        <title>Paenibacillus species isolates.</title>
        <authorList>
            <person name="Beno S.M."/>
        </authorList>
    </citation>
    <scope>NUCLEOTIDE SEQUENCE [LARGE SCALE GENOMIC DNA]</scope>
    <source>
        <strain evidence="4 5">FSL H7-0433</strain>
    </source>
</reference>
<dbReference type="SUPFAM" id="SSF48498">
    <property type="entry name" value="Tetracyclin repressor-like, C-terminal domain"/>
    <property type="match status" value="1"/>
</dbReference>
<feature type="DNA-binding region" description="H-T-H motif" evidence="2">
    <location>
        <begin position="44"/>
        <end position="63"/>
    </location>
</feature>
<dbReference type="PANTHER" id="PTHR30055">
    <property type="entry name" value="HTH-TYPE TRANSCRIPTIONAL REGULATOR RUTR"/>
    <property type="match status" value="1"/>
</dbReference>
<evidence type="ECO:0000259" key="3">
    <source>
        <dbReference type="PROSITE" id="PS50977"/>
    </source>
</evidence>
<keyword evidence="5" id="KW-1185">Reference proteome</keyword>
<dbReference type="InterPro" id="IPR001647">
    <property type="entry name" value="HTH_TetR"/>
</dbReference>
<dbReference type="PRINTS" id="PR00455">
    <property type="entry name" value="HTHTETR"/>
</dbReference>
<keyword evidence="1 2" id="KW-0238">DNA-binding</keyword>
<dbReference type="Pfam" id="PF00440">
    <property type="entry name" value="TetR_N"/>
    <property type="match status" value="1"/>
</dbReference>
<dbReference type="Gene3D" id="1.10.357.10">
    <property type="entry name" value="Tetracycline Repressor, domain 2"/>
    <property type="match status" value="1"/>
</dbReference>
<comment type="caution">
    <text evidence="4">The sequence shown here is derived from an EMBL/GenBank/DDBJ whole genome shotgun (WGS) entry which is preliminary data.</text>
</comment>
<dbReference type="SUPFAM" id="SSF46689">
    <property type="entry name" value="Homeodomain-like"/>
    <property type="match status" value="1"/>
</dbReference>
<organism evidence="4 5">
    <name type="scientific">Paenibacillus odorifer</name>
    <dbReference type="NCBI Taxonomy" id="189426"/>
    <lineage>
        <taxon>Bacteria</taxon>
        <taxon>Bacillati</taxon>
        <taxon>Bacillota</taxon>
        <taxon>Bacilli</taxon>
        <taxon>Bacillales</taxon>
        <taxon>Paenibacillaceae</taxon>
        <taxon>Paenibacillus</taxon>
    </lineage>
</organism>
<dbReference type="InterPro" id="IPR050109">
    <property type="entry name" value="HTH-type_TetR-like_transc_reg"/>
</dbReference>
<sequence>MTVGTNWLQNEVGKLRNNSTLSTSDKLLLAAIDLIASKGYKGVTTQEIAATAGLSEKTLFRQFGSKQNLLEAAFDRFHYAEEMTKLFNEKLIWDLQTDLLLISRTYHEIMNRNRKMIMISIKEIDNLPGFHERTIKHPRQFMEILSNYFKVMFEKGKLIDTNPELQAYSFISMNYGTFLNNLDNGGFFPHISLESFIAESVKTFTRGLAP</sequence>
<dbReference type="InterPro" id="IPR009057">
    <property type="entry name" value="Homeodomain-like_sf"/>
</dbReference>
<evidence type="ECO:0000256" key="1">
    <source>
        <dbReference type="ARBA" id="ARBA00023125"/>
    </source>
</evidence>
<dbReference type="Gene3D" id="1.10.10.60">
    <property type="entry name" value="Homeodomain-like"/>
    <property type="match status" value="1"/>
</dbReference>
<evidence type="ECO:0000256" key="2">
    <source>
        <dbReference type="PROSITE-ProRule" id="PRU00335"/>
    </source>
</evidence>
<dbReference type="PANTHER" id="PTHR30055:SF226">
    <property type="entry name" value="HTH-TYPE TRANSCRIPTIONAL REGULATOR PKSA"/>
    <property type="match status" value="1"/>
</dbReference>
<feature type="domain" description="HTH tetR-type" evidence="3">
    <location>
        <begin position="21"/>
        <end position="81"/>
    </location>
</feature>
<name>A0ABX3GYE0_9BACL</name>
<evidence type="ECO:0000313" key="4">
    <source>
        <dbReference type="EMBL" id="OMD40571.1"/>
    </source>
</evidence>
<proteinExistence type="predicted"/>
<evidence type="ECO:0000313" key="5">
    <source>
        <dbReference type="Proteomes" id="UP000187158"/>
    </source>
</evidence>
<dbReference type="Proteomes" id="UP000187158">
    <property type="component" value="Unassembled WGS sequence"/>
</dbReference>
<dbReference type="PROSITE" id="PS50977">
    <property type="entry name" value="HTH_TETR_2"/>
    <property type="match status" value="1"/>
</dbReference>
<dbReference type="InterPro" id="IPR036271">
    <property type="entry name" value="Tet_transcr_reg_TetR-rel_C_sf"/>
</dbReference>
<dbReference type="EMBL" id="MPVP01000002">
    <property type="protein sequence ID" value="OMD40571.1"/>
    <property type="molecule type" value="Genomic_DNA"/>
</dbReference>
<accession>A0ABX3GYE0</accession>
<protein>
    <submittedName>
        <fullName evidence="4">TetR family transcriptional regulator</fullName>
    </submittedName>
</protein>